<feature type="region of interest" description="Disordered" evidence="1">
    <location>
        <begin position="288"/>
        <end position="358"/>
    </location>
</feature>
<sequence>MTFSRAISQAGGIYFQCMYTVNSLDGGPDFPWQSGESTRMGQECPPDTGPFNPDTGECPSLVVKAPGEKCENQTGATSENPFIWDPSSGKCEKFYDAGLEASCKYMGNTFATPTAYTVAGNISSSGQAVAPPTFADSGINCQVKTVSSSECTINVSGAVSCNVMGSFTGEINSQGTKDAADALCPNGKCPVKEPKTESKEEGCTPIGNGTGGTTCTQTKETTKEGTQQCGTVNGAYKCVTKPPYSNGVKTTITATSETLSDGSVKVTTVKDSSNTVCTDVKTCTTQTSTTVSHNTTKPSGGTSSGSSCTGSCTPNGGGVETNPNAGSGNSGNGSSGNGNGDGEGEGGDGTASTTDDCEAPPDCDGDPFQCAILKQAHIDTCKLMAGPTDQEQAQSDAKTDAAYADLDAHQTELDGKVTGLLSQFQSSTSGGGSAGKCLPDYQFAVSGHSIDMEFSKACDSLSWVRLVVLAGAYLFAARIVSREV</sequence>
<dbReference type="NCBIfam" id="NF041109">
    <property type="entry name" value="VF_TspB_C_term"/>
    <property type="match status" value="1"/>
</dbReference>
<feature type="compositionally biased region" description="Gly residues" evidence="1">
    <location>
        <begin position="328"/>
        <end position="341"/>
    </location>
</feature>
<name>A0ABS3AF78_9PSED</name>
<dbReference type="EMBL" id="JADEVO010000012">
    <property type="protein sequence ID" value="MBN3965806.1"/>
    <property type="molecule type" value="Genomic_DNA"/>
</dbReference>
<dbReference type="EMBL" id="JADEVO010000012">
    <property type="protein sequence ID" value="MBN3965817.1"/>
    <property type="molecule type" value="Genomic_DNA"/>
</dbReference>
<protein>
    <recommendedName>
        <fullName evidence="5">Attachment protein</fullName>
    </recommendedName>
</protein>
<evidence type="ECO:0000313" key="2">
    <source>
        <dbReference type="EMBL" id="MBN3965806.1"/>
    </source>
</evidence>
<accession>A0ABS3AF78</accession>
<keyword evidence="4" id="KW-1185">Reference proteome</keyword>
<evidence type="ECO:0008006" key="5">
    <source>
        <dbReference type="Google" id="ProtNLM"/>
    </source>
</evidence>
<evidence type="ECO:0000313" key="3">
    <source>
        <dbReference type="EMBL" id="MBN3965817.1"/>
    </source>
</evidence>
<comment type="caution">
    <text evidence="3">The sequence shown here is derived from an EMBL/GenBank/DDBJ whole genome shotgun (WGS) entry which is preliminary data.</text>
</comment>
<dbReference type="Proteomes" id="UP000772591">
    <property type="component" value="Unassembled WGS sequence"/>
</dbReference>
<reference evidence="3 4" key="1">
    <citation type="journal article" date="2021" name="Int. J. Syst. Evol. Microbiol.">
        <title>Pseudomonas piscium sp. nov., Pseudomonas pisciculturae sp. nov., Pseudomonas mucoides sp. nov. and Pseudomonas neuropathica sp. nov. isolated from rainbow trout.</title>
        <authorList>
            <person name="Duman M."/>
            <person name="Mulet M."/>
            <person name="Altun S."/>
            <person name="Saticioglu I.B."/>
            <person name="Gomila M."/>
            <person name="Lalucat J."/>
            <person name="Garcia-Valdes E."/>
        </authorList>
    </citation>
    <scope>NUCLEOTIDE SEQUENCE [LARGE SCALE GENOMIC DNA]</scope>
    <source>
        <strain evidence="3 4">LMG 28632</strain>
    </source>
</reference>
<proteinExistence type="predicted"/>
<evidence type="ECO:0000256" key="1">
    <source>
        <dbReference type="SAM" id="MobiDB-lite"/>
    </source>
</evidence>
<organism evidence="3 4">
    <name type="scientific">Pseudomonas gregormendelii</name>
    <dbReference type="NCBI Taxonomy" id="1628277"/>
    <lineage>
        <taxon>Bacteria</taxon>
        <taxon>Pseudomonadati</taxon>
        <taxon>Pseudomonadota</taxon>
        <taxon>Gammaproteobacteria</taxon>
        <taxon>Pseudomonadales</taxon>
        <taxon>Pseudomonadaceae</taxon>
        <taxon>Pseudomonas</taxon>
    </lineage>
</organism>
<feature type="compositionally biased region" description="Low complexity" evidence="1">
    <location>
        <begin position="288"/>
        <end position="314"/>
    </location>
</feature>
<evidence type="ECO:0000313" key="4">
    <source>
        <dbReference type="Proteomes" id="UP000772591"/>
    </source>
</evidence>
<gene>
    <name evidence="2" type="ORF">IMW75_11000</name>
    <name evidence="3" type="ORF">IMW75_11055</name>
</gene>
<dbReference type="RefSeq" id="WP_205892624.1">
    <property type="nucleotide sequence ID" value="NZ_JADEVO010000012.1"/>
</dbReference>